<dbReference type="PROSITE" id="PS50043">
    <property type="entry name" value="HTH_LUXR_2"/>
    <property type="match status" value="1"/>
</dbReference>
<dbReference type="InterPro" id="IPR039420">
    <property type="entry name" value="WalR-like"/>
</dbReference>
<dbReference type="EMBL" id="JACIBY010000001">
    <property type="protein sequence ID" value="MBB3836455.1"/>
    <property type="molecule type" value="Genomic_DNA"/>
</dbReference>
<evidence type="ECO:0000313" key="6">
    <source>
        <dbReference type="EMBL" id="MBB3836455.1"/>
    </source>
</evidence>
<evidence type="ECO:0000313" key="7">
    <source>
        <dbReference type="Proteomes" id="UP000541352"/>
    </source>
</evidence>
<dbReference type="PROSITE" id="PS00622">
    <property type="entry name" value="HTH_LUXR_1"/>
    <property type="match status" value="1"/>
</dbReference>
<dbReference type="InterPro" id="IPR001789">
    <property type="entry name" value="Sig_transdc_resp-reg_receiver"/>
</dbReference>
<dbReference type="CDD" id="cd17535">
    <property type="entry name" value="REC_NarL-like"/>
    <property type="match status" value="1"/>
</dbReference>
<dbReference type="SUPFAM" id="SSF52172">
    <property type="entry name" value="CheY-like"/>
    <property type="match status" value="1"/>
</dbReference>
<dbReference type="Gene3D" id="3.40.50.2300">
    <property type="match status" value="1"/>
</dbReference>
<dbReference type="Proteomes" id="UP000541352">
    <property type="component" value="Unassembled WGS sequence"/>
</dbReference>
<sequence>MNIKIVVADDHEVVRKGIISLLSQETDLAVIGEAKNEQEIWESVNDKQPDILLLDLFFDHQPLGLHIIPQLLAKFPQLRIIIFSIFNDDKYVLDCIQQGATSYIVKNADRQDIIRSIRCAYARTAFFTPEIATIIQKALIQYRPINTQPLSSTPSAYPLHLLSEKEKAILKLISEGNSSRDIAEQLGLSIYTVNNHRINMIKKTQVKNSTELVRVAQEAGKL</sequence>
<name>A0A7W5ZH27_9BACT</name>
<evidence type="ECO:0000259" key="4">
    <source>
        <dbReference type="PROSITE" id="PS50043"/>
    </source>
</evidence>
<accession>A0A7W5ZH27</accession>
<comment type="caution">
    <text evidence="6">The sequence shown here is derived from an EMBL/GenBank/DDBJ whole genome shotgun (WGS) entry which is preliminary data.</text>
</comment>
<evidence type="ECO:0000256" key="3">
    <source>
        <dbReference type="PROSITE-ProRule" id="PRU00169"/>
    </source>
</evidence>
<dbReference type="Pfam" id="PF00072">
    <property type="entry name" value="Response_reg"/>
    <property type="match status" value="1"/>
</dbReference>
<dbReference type="GO" id="GO:0006355">
    <property type="term" value="P:regulation of DNA-templated transcription"/>
    <property type="evidence" value="ECO:0007669"/>
    <property type="project" value="InterPro"/>
</dbReference>
<dbReference type="SMART" id="SM00421">
    <property type="entry name" value="HTH_LUXR"/>
    <property type="match status" value="1"/>
</dbReference>
<dbReference type="SMART" id="SM00448">
    <property type="entry name" value="REC"/>
    <property type="match status" value="1"/>
</dbReference>
<dbReference type="RefSeq" id="WP_183971208.1">
    <property type="nucleotide sequence ID" value="NZ_JACIBY010000001.1"/>
</dbReference>
<dbReference type="PANTHER" id="PTHR43214:SF43">
    <property type="entry name" value="TWO-COMPONENT RESPONSE REGULATOR"/>
    <property type="match status" value="1"/>
</dbReference>
<dbReference type="CDD" id="cd06170">
    <property type="entry name" value="LuxR_C_like"/>
    <property type="match status" value="1"/>
</dbReference>
<dbReference type="GO" id="GO:0000160">
    <property type="term" value="P:phosphorelay signal transduction system"/>
    <property type="evidence" value="ECO:0007669"/>
    <property type="project" value="InterPro"/>
</dbReference>
<organism evidence="6 7">
    <name type="scientific">Runella defluvii</name>
    <dbReference type="NCBI Taxonomy" id="370973"/>
    <lineage>
        <taxon>Bacteria</taxon>
        <taxon>Pseudomonadati</taxon>
        <taxon>Bacteroidota</taxon>
        <taxon>Cytophagia</taxon>
        <taxon>Cytophagales</taxon>
        <taxon>Spirosomataceae</taxon>
        <taxon>Runella</taxon>
    </lineage>
</organism>
<dbReference type="SUPFAM" id="SSF46894">
    <property type="entry name" value="C-terminal effector domain of the bipartite response regulators"/>
    <property type="match status" value="1"/>
</dbReference>
<keyword evidence="1 3" id="KW-0597">Phosphoprotein</keyword>
<dbReference type="AlphaFoldDB" id="A0A7W5ZH27"/>
<evidence type="ECO:0000256" key="2">
    <source>
        <dbReference type="ARBA" id="ARBA00023125"/>
    </source>
</evidence>
<dbReference type="InterPro" id="IPR058245">
    <property type="entry name" value="NreC/VraR/RcsB-like_REC"/>
</dbReference>
<keyword evidence="2 6" id="KW-0238">DNA-binding</keyword>
<gene>
    <name evidence="6" type="ORF">FHS57_000437</name>
</gene>
<keyword evidence="7" id="KW-1185">Reference proteome</keyword>
<dbReference type="InterPro" id="IPR016032">
    <property type="entry name" value="Sig_transdc_resp-reg_C-effctor"/>
</dbReference>
<evidence type="ECO:0000259" key="5">
    <source>
        <dbReference type="PROSITE" id="PS50110"/>
    </source>
</evidence>
<feature type="modified residue" description="4-aspartylphosphate" evidence="3">
    <location>
        <position position="55"/>
    </location>
</feature>
<dbReference type="PANTHER" id="PTHR43214">
    <property type="entry name" value="TWO-COMPONENT RESPONSE REGULATOR"/>
    <property type="match status" value="1"/>
</dbReference>
<reference evidence="6 7" key="1">
    <citation type="submission" date="2020-08" db="EMBL/GenBank/DDBJ databases">
        <title>Genomic Encyclopedia of Type Strains, Phase IV (KMG-IV): sequencing the most valuable type-strain genomes for metagenomic binning, comparative biology and taxonomic classification.</title>
        <authorList>
            <person name="Goeker M."/>
        </authorList>
    </citation>
    <scope>NUCLEOTIDE SEQUENCE [LARGE SCALE GENOMIC DNA]</scope>
    <source>
        <strain evidence="6 7">DSM 17976</strain>
    </source>
</reference>
<evidence type="ECO:0000256" key="1">
    <source>
        <dbReference type="ARBA" id="ARBA00022553"/>
    </source>
</evidence>
<protein>
    <submittedName>
        <fullName evidence="6">DNA-binding NarL/FixJ family response regulator</fullName>
    </submittedName>
</protein>
<proteinExistence type="predicted"/>
<dbReference type="InterPro" id="IPR000792">
    <property type="entry name" value="Tscrpt_reg_LuxR_C"/>
</dbReference>
<dbReference type="InterPro" id="IPR011006">
    <property type="entry name" value="CheY-like_superfamily"/>
</dbReference>
<dbReference type="PRINTS" id="PR00038">
    <property type="entry name" value="HTHLUXR"/>
</dbReference>
<dbReference type="Pfam" id="PF00196">
    <property type="entry name" value="GerE"/>
    <property type="match status" value="1"/>
</dbReference>
<feature type="domain" description="Response regulatory" evidence="5">
    <location>
        <begin position="4"/>
        <end position="121"/>
    </location>
</feature>
<feature type="domain" description="HTH luxR-type" evidence="4">
    <location>
        <begin position="155"/>
        <end position="220"/>
    </location>
</feature>
<dbReference type="GO" id="GO:0003677">
    <property type="term" value="F:DNA binding"/>
    <property type="evidence" value="ECO:0007669"/>
    <property type="project" value="UniProtKB-KW"/>
</dbReference>
<dbReference type="PROSITE" id="PS50110">
    <property type="entry name" value="RESPONSE_REGULATORY"/>
    <property type="match status" value="1"/>
</dbReference>